<reference evidence="3" key="1">
    <citation type="submission" date="2017-02" db="UniProtKB">
        <authorList>
            <consortium name="WormBaseParasite"/>
        </authorList>
    </citation>
    <scope>IDENTIFICATION</scope>
</reference>
<dbReference type="Proteomes" id="UP000271162">
    <property type="component" value="Unassembled WGS sequence"/>
</dbReference>
<dbReference type="EMBL" id="UYSL01021515">
    <property type="protein sequence ID" value="VDL78457.1"/>
    <property type="molecule type" value="Genomic_DNA"/>
</dbReference>
<proteinExistence type="predicted"/>
<evidence type="ECO:0000313" key="1">
    <source>
        <dbReference type="EMBL" id="VDL78457.1"/>
    </source>
</evidence>
<sequence length="124" mass="14122">MRRTLNFHGESQRHLERTIGSRKSFILLEQDSPPTVEVWKTGFASGEILFLDCASENGVVENHITVILTPELCNFYRKDTLLGTLTWSDLVLVNSSLIEASYEASLAIPIWCRRRQTQPTPYPV</sequence>
<evidence type="ECO:0000313" key="3">
    <source>
        <dbReference type="WBParaSite" id="NBR_0001486201-mRNA-1"/>
    </source>
</evidence>
<organism evidence="3">
    <name type="scientific">Nippostrongylus brasiliensis</name>
    <name type="common">Rat hookworm</name>
    <dbReference type="NCBI Taxonomy" id="27835"/>
    <lineage>
        <taxon>Eukaryota</taxon>
        <taxon>Metazoa</taxon>
        <taxon>Ecdysozoa</taxon>
        <taxon>Nematoda</taxon>
        <taxon>Chromadorea</taxon>
        <taxon>Rhabditida</taxon>
        <taxon>Rhabditina</taxon>
        <taxon>Rhabditomorpha</taxon>
        <taxon>Strongyloidea</taxon>
        <taxon>Heligmosomidae</taxon>
        <taxon>Nippostrongylus</taxon>
    </lineage>
</organism>
<keyword evidence="2" id="KW-1185">Reference proteome</keyword>
<protein>
    <submittedName>
        <fullName evidence="3">DUF2442 domain-containing protein</fullName>
    </submittedName>
</protein>
<accession>A0A0N4YDY0</accession>
<gene>
    <name evidence="1" type="ORF">NBR_LOCUS14863</name>
</gene>
<name>A0A0N4YDY0_NIPBR</name>
<dbReference type="AlphaFoldDB" id="A0A0N4YDY0"/>
<dbReference type="WBParaSite" id="NBR_0001486201-mRNA-1">
    <property type="protein sequence ID" value="NBR_0001486201-mRNA-1"/>
    <property type="gene ID" value="NBR_0001486201"/>
</dbReference>
<reference evidence="1 2" key="2">
    <citation type="submission" date="2018-11" db="EMBL/GenBank/DDBJ databases">
        <authorList>
            <consortium name="Pathogen Informatics"/>
        </authorList>
    </citation>
    <scope>NUCLEOTIDE SEQUENCE [LARGE SCALE GENOMIC DNA]</scope>
</reference>
<evidence type="ECO:0000313" key="2">
    <source>
        <dbReference type="Proteomes" id="UP000271162"/>
    </source>
</evidence>